<proteinExistence type="predicted"/>
<name>A0A382UIY2_9ZZZZ</name>
<protein>
    <submittedName>
        <fullName evidence="1">Uncharacterized protein</fullName>
    </submittedName>
</protein>
<gene>
    <name evidence="1" type="ORF">METZ01_LOCUS386956</name>
</gene>
<evidence type="ECO:0000313" key="1">
    <source>
        <dbReference type="EMBL" id="SVD34102.1"/>
    </source>
</evidence>
<dbReference type="SUPFAM" id="SSF55909">
    <property type="entry name" value="Pentein"/>
    <property type="match status" value="1"/>
</dbReference>
<organism evidence="1">
    <name type="scientific">marine metagenome</name>
    <dbReference type="NCBI Taxonomy" id="408172"/>
    <lineage>
        <taxon>unclassified sequences</taxon>
        <taxon>metagenomes</taxon>
        <taxon>ecological metagenomes</taxon>
    </lineage>
</organism>
<dbReference type="EMBL" id="UINC01144532">
    <property type="protein sequence ID" value="SVD34102.1"/>
    <property type="molecule type" value="Genomic_DNA"/>
</dbReference>
<accession>A0A382UIY2</accession>
<reference evidence="1" key="1">
    <citation type="submission" date="2018-05" db="EMBL/GenBank/DDBJ databases">
        <authorList>
            <person name="Lanie J.A."/>
            <person name="Ng W.-L."/>
            <person name="Kazmierczak K.M."/>
            <person name="Andrzejewski T.M."/>
            <person name="Davidsen T.M."/>
            <person name="Wayne K.J."/>
            <person name="Tettelin H."/>
            <person name="Glass J.I."/>
            <person name="Rusch D."/>
            <person name="Podicherti R."/>
            <person name="Tsui H.-C.T."/>
            <person name="Winkler M.E."/>
        </authorList>
    </citation>
    <scope>NUCLEOTIDE SEQUENCE</scope>
</reference>
<dbReference type="Gene3D" id="3.75.10.10">
    <property type="entry name" value="L-arginine/glycine Amidinotransferase, Chain A"/>
    <property type="match status" value="1"/>
</dbReference>
<dbReference type="AlphaFoldDB" id="A0A382UIY2"/>
<feature type="non-terminal residue" evidence="1">
    <location>
        <position position="265"/>
    </location>
</feature>
<sequence>MINCYSKNGWDPLETVLLGGFIEPDTLKVILDYSKFDPIRPWLMKIAQETEEDLDNIQYVLEQHDVQVIRPDWEIVREEQVKRWNKGDIEIAPISPRNDLFVYKDTVIARSDSLAGQSWEDFIDNDIDYLFGQTTSIHLPCIFRCNDRLIIGNEISEYELEHLKDILPDSEYVRTDVKGHVDARMATLREGLVVYAFAEIEQTLLNETFPGWKHIFCDKYGFNADPRYYSEDPPEQIDETLRALTNNRWDIFGYNGDNPKEVASL</sequence>